<dbReference type="NCBIfam" id="TIGR00219">
    <property type="entry name" value="mreC"/>
    <property type="match status" value="1"/>
</dbReference>
<dbReference type="GO" id="GO:0008360">
    <property type="term" value="P:regulation of cell shape"/>
    <property type="evidence" value="ECO:0007669"/>
    <property type="project" value="UniProtKB-KW"/>
</dbReference>
<dbReference type="FunFam" id="2.40.10.340:FF:000001">
    <property type="entry name" value="Cell shape-determining protein MreC"/>
    <property type="match status" value="1"/>
</dbReference>
<dbReference type="Gene3D" id="2.40.10.340">
    <property type="entry name" value="Rod shape-determining protein MreC, domain 1"/>
    <property type="match status" value="1"/>
</dbReference>
<dbReference type="Gene3D" id="2.40.10.350">
    <property type="entry name" value="Rod shape-determining protein MreC, domain 2"/>
    <property type="match status" value="1"/>
</dbReference>
<gene>
    <name evidence="8" type="primary">mreC</name>
    <name evidence="8" type="ORF">HMPREF9064_1606</name>
</gene>
<feature type="domain" description="Rod shape-determining protein MreC beta-barrel core" evidence="7">
    <location>
        <begin position="123"/>
        <end position="270"/>
    </location>
</feature>
<dbReference type="InterPro" id="IPR007221">
    <property type="entry name" value="MreC"/>
</dbReference>
<organism evidence="8 9">
    <name type="scientific">Aggregatibacter segnis ATCC 33393</name>
    <dbReference type="NCBI Taxonomy" id="888057"/>
    <lineage>
        <taxon>Bacteria</taxon>
        <taxon>Pseudomonadati</taxon>
        <taxon>Pseudomonadota</taxon>
        <taxon>Gammaproteobacteria</taxon>
        <taxon>Pasteurellales</taxon>
        <taxon>Pasteurellaceae</taxon>
        <taxon>Aggregatibacter</taxon>
    </lineage>
</organism>
<evidence type="ECO:0000256" key="4">
    <source>
        <dbReference type="ARBA" id="ARBA00032089"/>
    </source>
</evidence>
<dbReference type="PANTHER" id="PTHR34138">
    <property type="entry name" value="CELL SHAPE-DETERMINING PROTEIN MREC"/>
    <property type="match status" value="1"/>
</dbReference>
<feature type="region of interest" description="Disordered" evidence="6">
    <location>
        <begin position="310"/>
        <end position="355"/>
    </location>
</feature>
<dbReference type="Proteomes" id="UP000032871">
    <property type="component" value="Unassembled WGS sequence"/>
</dbReference>
<evidence type="ECO:0000313" key="8">
    <source>
        <dbReference type="EMBL" id="EFU66971.1"/>
    </source>
</evidence>
<name>E6KZM4_9PAST</name>
<evidence type="ECO:0000256" key="5">
    <source>
        <dbReference type="ARBA" id="ARBA00080576"/>
    </source>
</evidence>
<dbReference type="PANTHER" id="PTHR34138:SF1">
    <property type="entry name" value="CELL SHAPE-DETERMINING PROTEIN MREC"/>
    <property type="match status" value="1"/>
</dbReference>
<dbReference type="HOGENOM" id="CLU_042663_2_0_6"/>
<dbReference type="AlphaFoldDB" id="E6KZM4"/>
<sequence length="355" mass="39213">MKPIFGKTPPLGLKLFLAVTASVGLILSDGQTNAIIQARGFLETAVGSLYYLANTPRAVLDGVSDNLVDTNKLQIENRVLKEQLREKNADLLLLDQLRVENQRLRLLLNSPLRTDEYKKIAEVLTAETDVYRQQIVINQGEKDGAYVGQPVIDEKGVVGQIISVGENTSRILLITDVTHAVPVQVLRNDVRLIANGTGHSDELTLDNVPRSVDIQKGDLLVTSGLGGRFLEGYPVAIVESVSRNGKNYFATVTAKPLASIDKLRYVLLLWPTNEDMRKAKTITPEEVRKVVQQRLDNQGAEANKVKKTVVPVENDPSNNMTSPLPTEYMPAEAPTDSQNEMNHPPLPNQSHREED</sequence>
<reference evidence="8 9" key="1">
    <citation type="submission" date="2010-12" db="EMBL/GenBank/DDBJ databases">
        <authorList>
            <person name="Muzny D."/>
            <person name="Qin X."/>
            <person name="Deng J."/>
            <person name="Jiang H."/>
            <person name="Liu Y."/>
            <person name="Qu J."/>
            <person name="Song X.-Z."/>
            <person name="Zhang L."/>
            <person name="Thornton R."/>
            <person name="Coyle M."/>
            <person name="Francisco L."/>
            <person name="Jackson L."/>
            <person name="Javaid M."/>
            <person name="Korchina V."/>
            <person name="Kovar C."/>
            <person name="Mata R."/>
            <person name="Mathew T."/>
            <person name="Ngo R."/>
            <person name="Nguyen L."/>
            <person name="Nguyen N."/>
            <person name="Okwuonu G."/>
            <person name="Ongeri F."/>
            <person name="Pham C."/>
            <person name="Simmons D."/>
            <person name="Wilczek-Boney K."/>
            <person name="Hale W."/>
            <person name="Jakkamsetti A."/>
            <person name="Pham P."/>
            <person name="Ruth R."/>
            <person name="San Lucas F."/>
            <person name="Warren J."/>
            <person name="Zhang J."/>
            <person name="Zhao Z."/>
            <person name="Zhou C."/>
            <person name="Zhu D."/>
            <person name="Lee S."/>
            <person name="Bess C."/>
            <person name="Blankenburg K."/>
            <person name="Forbes L."/>
            <person name="Fu Q."/>
            <person name="Gubbala S."/>
            <person name="Hirani K."/>
            <person name="Jayaseelan J.C."/>
            <person name="Lara F."/>
            <person name="Munidasa M."/>
            <person name="Palculict T."/>
            <person name="Patil S."/>
            <person name="Pu L.-L."/>
            <person name="Saada N."/>
            <person name="Tang L."/>
            <person name="Weissenberger G."/>
            <person name="Zhu Y."/>
            <person name="Hemphill L."/>
            <person name="Shang Y."/>
            <person name="Youmans B."/>
            <person name="Ayvaz T."/>
            <person name="Ross M."/>
            <person name="Santibanez J."/>
            <person name="Aqrawi P."/>
            <person name="Gross S."/>
            <person name="Joshi V."/>
            <person name="Fowler G."/>
            <person name="Nazareth L."/>
            <person name="Reid J."/>
            <person name="Worley K."/>
            <person name="Petrosino J."/>
            <person name="Highlander S."/>
            <person name="Gibbs R."/>
        </authorList>
    </citation>
    <scope>NUCLEOTIDE SEQUENCE [LARGE SCALE GENOMIC DNA]</scope>
    <source>
        <strain evidence="8 9">ATCC 33393</strain>
    </source>
</reference>
<dbReference type="GeneID" id="60799051"/>
<dbReference type="GO" id="GO:0005886">
    <property type="term" value="C:plasma membrane"/>
    <property type="evidence" value="ECO:0007669"/>
    <property type="project" value="TreeGrafter"/>
</dbReference>
<dbReference type="InterPro" id="IPR042177">
    <property type="entry name" value="Cell/Rod_1"/>
</dbReference>
<dbReference type="Pfam" id="PF04085">
    <property type="entry name" value="MreC"/>
    <property type="match status" value="1"/>
</dbReference>
<dbReference type="InterPro" id="IPR055342">
    <property type="entry name" value="MreC_beta-barrel_core"/>
</dbReference>
<dbReference type="STRING" id="739.GCA_001059425_00988"/>
<evidence type="ECO:0000256" key="6">
    <source>
        <dbReference type="SAM" id="MobiDB-lite"/>
    </source>
</evidence>
<evidence type="ECO:0000256" key="2">
    <source>
        <dbReference type="ARBA" id="ARBA00013855"/>
    </source>
</evidence>
<evidence type="ECO:0000259" key="7">
    <source>
        <dbReference type="Pfam" id="PF04085"/>
    </source>
</evidence>
<dbReference type="EMBL" id="AEPS01000011">
    <property type="protein sequence ID" value="EFU66971.1"/>
    <property type="molecule type" value="Genomic_DNA"/>
</dbReference>
<comment type="caution">
    <text evidence="8">The sequence shown here is derived from an EMBL/GenBank/DDBJ whole genome shotgun (WGS) entry which is preliminary data.</text>
</comment>
<dbReference type="RefSeq" id="WP_006719351.1">
    <property type="nucleotide sequence ID" value="NZ_GL622200.1"/>
</dbReference>
<keyword evidence="9" id="KW-1185">Reference proteome</keyword>
<proteinExistence type="inferred from homology"/>
<keyword evidence="3" id="KW-0133">Cell shape</keyword>
<dbReference type="InterPro" id="IPR042175">
    <property type="entry name" value="Cell/Rod_MreC_2"/>
</dbReference>
<evidence type="ECO:0000256" key="3">
    <source>
        <dbReference type="ARBA" id="ARBA00022960"/>
    </source>
</evidence>
<dbReference type="OrthoDB" id="9808025at2"/>
<comment type="similarity">
    <text evidence="1">Belongs to the MreC family.</text>
</comment>
<accession>E6KZM4</accession>
<dbReference type="FunFam" id="2.40.10.350:FF:000002">
    <property type="entry name" value="Cell shape-determining protein MreC"/>
    <property type="match status" value="1"/>
</dbReference>
<feature type="compositionally biased region" description="Polar residues" evidence="6">
    <location>
        <begin position="315"/>
        <end position="324"/>
    </location>
</feature>
<evidence type="ECO:0000313" key="9">
    <source>
        <dbReference type="Proteomes" id="UP000032871"/>
    </source>
</evidence>
<protein>
    <recommendedName>
        <fullName evidence="2">Cell shape-determining protein MreC</fullName>
    </recommendedName>
    <alternativeName>
        <fullName evidence="4">Cell shape protein MreC</fullName>
    </alternativeName>
    <alternativeName>
        <fullName evidence="5">Rod shape-determining protein MreC</fullName>
    </alternativeName>
</protein>
<evidence type="ECO:0000256" key="1">
    <source>
        <dbReference type="ARBA" id="ARBA00009369"/>
    </source>
</evidence>